<evidence type="ECO:0000256" key="1">
    <source>
        <dbReference type="ARBA" id="ARBA00004115"/>
    </source>
</evidence>
<evidence type="ECO:0000256" key="13">
    <source>
        <dbReference type="PROSITE-ProRule" id="PRU00433"/>
    </source>
</evidence>
<dbReference type="KEGG" id="marq:MARGE09_P1551"/>
<dbReference type="Pfam" id="PF07637">
    <property type="entry name" value="PSD5"/>
    <property type="match status" value="1"/>
</dbReference>
<dbReference type="GO" id="GO:0046872">
    <property type="term" value="F:metal ion binding"/>
    <property type="evidence" value="ECO:0007669"/>
    <property type="project" value="UniProtKB-KW"/>
</dbReference>
<feature type="signal peptide" evidence="15">
    <location>
        <begin position="1"/>
        <end position="26"/>
    </location>
</feature>
<dbReference type="PROSITE" id="PS51257">
    <property type="entry name" value="PROKAR_LIPOPROTEIN"/>
    <property type="match status" value="1"/>
</dbReference>
<dbReference type="InterPro" id="IPR013036">
    <property type="entry name" value="DUF1587"/>
</dbReference>
<dbReference type="Pfam" id="PF07631">
    <property type="entry name" value="PSD4"/>
    <property type="match status" value="1"/>
</dbReference>
<dbReference type="Proteomes" id="UP001320119">
    <property type="component" value="Chromosome"/>
</dbReference>
<evidence type="ECO:0000259" key="16">
    <source>
        <dbReference type="PROSITE" id="PS51007"/>
    </source>
</evidence>
<dbReference type="PANTHER" id="PTHR13460:SF0">
    <property type="entry name" value="MALECTIN"/>
    <property type="match status" value="1"/>
</dbReference>
<evidence type="ECO:0000313" key="18">
    <source>
        <dbReference type="Proteomes" id="UP001320119"/>
    </source>
</evidence>
<dbReference type="Pfam" id="PF07624">
    <property type="entry name" value="PSD2"/>
    <property type="match status" value="1"/>
</dbReference>
<dbReference type="InterPro" id="IPR013043">
    <property type="entry name" value="DUF1595"/>
</dbReference>
<dbReference type="InterPro" id="IPR013042">
    <property type="entry name" value="DUF1592"/>
</dbReference>
<keyword evidence="12" id="KW-0119">Carbohydrate metabolism</keyword>
<feature type="compositionally biased region" description="Low complexity" evidence="14">
    <location>
        <begin position="31"/>
        <end position="65"/>
    </location>
</feature>
<keyword evidence="6 15" id="KW-0732">Signal</keyword>
<dbReference type="InterPro" id="IPR013039">
    <property type="entry name" value="DUF1588"/>
</dbReference>
<evidence type="ECO:0000256" key="2">
    <source>
        <dbReference type="ARBA" id="ARBA00009141"/>
    </source>
</evidence>
<evidence type="ECO:0000256" key="12">
    <source>
        <dbReference type="ARBA" id="ARBA00023277"/>
    </source>
</evidence>
<evidence type="ECO:0000256" key="14">
    <source>
        <dbReference type="SAM" id="MobiDB-lite"/>
    </source>
</evidence>
<dbReference type="GO" id="GO:0009055">
    <property type="term" value="F:electron transfer activity"/>
    <property type="evidence" value="ECO:0007669"/>
    <property type="project" value="InterPro"/>
</dbReference>
<evidence type="ECO:0000256" key="10">
    <source>
        <dbReference type="ARBA" id="ARBA00023136"/>
    </source>
</evidence>
<evidence type="ECO:0000256" key="8">
    <source>
        <dbReference type="ARBA" id="ARBA00022989"/>
    </source>
</evidence>
<dbReference type="InterPro" id="IPR021720">
    <property type="entry name" value="Malectin_dom"/>
</dbReference>
<evidence type="ECO:0000256" key="9">
    <source>
        <dbReference type="ARBA" id="ARBA00023004"/>
    </source>
</evidence>
<evidence type="ECO:0000256" key="15">
    <source>
        <dbReference type="SAM" id="SignalP"/>
    </source>
</evidence>
<organism evidence="17 18">
    <name type="scientific">Marinagarivorans cellulosilyticus</name>
    <dbReference type="NCBI Taxonomy" id="2721545"/>
    <lineage>
        <taxon>Bacteria</taxon>
        <taxon>Pseudomonadati</taxon>
        <taxon>Pseudomonadota</taxon>
        <taxon>Gammaproteobacteria</taxon>
        <taxon>Cellvibrionales</taxon>
        <taxon>Cellvibrionaceae</taxon>
        <taxon>Marinagarivorans</taxon>
    </lineage>
</organism>
<keyword evidence="4" id="KW-0812">Transmembrane</keyword>
<dbReference type="Pfam" id="PF11721">
    <property type="entry name" value="Malectin"/>
    <property type="match status" value="1"/>
</dbReference>
<keyword evidence="9 13" id="KW-0408">Iron</keyword>
<protein>
    <recommendedName>
        <fullName evidence="16">Cytochrome c domain-containing protein</fullName>
    </recommendedName>
</protein>
<proteinExistence type="inferred from homology"/>
<feature type="domain" description="Cytochrome c" evidence="16">
    <location>
        <begin position="228"/>
        <end position="329"/>
    </location>
</feature>
<dbReference type="SUPFAM" id="SSF49785">
    <property type="entry name" value="Galactose-binding domain-like"/>
    <property type="match status" value="1"/>
</dbReference>
<dbReference type="InterPro" id="IPR039155">
    <property type="entry name" value="MLEC"/>
</dbReference>
<dbReference type="PROSITE" id="PS51007">
    <property type="entry name" value="CYTC"/>
    <property type="match status" value="1"/>
</dbReference>
<dbReference type="RefSeq" id="WP_236986823.1">
    <property type="nucleotide sequence ID" value="NZ_AP023086.1"/>
</dbReference>
<dbReference type="InterPro" id="IPR011478">
    <property type="entry name" value="DUF1585"/>
</dbReference>
<evidence type="ECO:0000313" key="17">
    <source>
        <dbReference type="EMBL" id="BCD97350.1"/>
    </source>
</evidence>
<comment type="subcellular location">
    <subcellularLocation>
        <location evidence="1">Endoplasmic reticulum membrane</location>
        <topology evidence="1">Single-pass type I membrane protein</topology>
    </subcellularLocation>
</comment>
<dbReference type="InterPro" id="IPR009056">
    <property type="entry name" value="Cyt_c-like_dom"/>
</dbReference>
<evidence type="ECO:0000256" key="5">
    <source>
        <dbReference type="ARBA" id="ARBA00022723"/>
    </source>
</evidence>
<comment type="similarity">
    <text evidence="2">Belongs to the malectin family.</text>
</comment>
<reference evidence="17 18" key="1">
    <citation type="journal article" date="2022" name="IScience">
        <title>An ultrasensitive nanofiber-based assay for enzymatic hydrolysis and deep-sea microbial degradation of cellulose.</title>
        <authorList>
            <person name="Tsudome M."/>
            <person name="Tachioka M."/>
            <person name="Miyazaki M."/>
            <person name="Uchimura K."/>
            <person name="Tsuda M."/>
            <person name="Takaki Y."/>
            <person name="Deguchi S."/>
        </authorList>
    </citation>
    <scope>NUCLEOTIDE SEQUENCE [LARGE SCALE GENOMIC DNA]</scope>
    <source>
        <strain evidence="17 18">GE09</strain>
    </source>
</reference>
<dbReference type="InterPro" id="IPR008979">
    <property type="entry name" value="Galactose-bd-like_sf"/>
</dbReference>
<dbReference type="Pfam" id="PF07626">
    <property type="entry name" value="PSD3"/>
    <property type="match status" value="1"/>
</dbReference>
<dbReference type="InterPro" id="IPR036909">
    <property type="entry name" value="Cyt_c-like_dom_sf"/>
</dbReference>
<dbReference type="EMBL" id="AP023086">
    <property type="protein sequence ID" value="BCD97350.1"/>
    <property type="molecule type" value="Genomic_DNA"/>
</dbReference>
<sequence>MFDTKFRRIASSFVLAGTACVLSACVADSGSNSSGANTSSAPATTSSSPVTPPISSAQTASSAAAGFNPPPEETPGEPTLALAINAGGEAAMLDGIQYQADAYFSGGLTYTNTNEIAGTNEDAVYQSERYEDSSYAIPVANGTYNVRFNFSETYHDAVGSRIFNVIIEGQNRLSNVDIFRAVGFNAAMVEQVSDITVDDGTLNIDFQSVTALAKVTGIVIYKQDSVQSHADIGKAIFDVQCATCHAADTKGVGTRADESGHNLPSLIATIEATMPPPGFEAAFGTCDAECSYYTAKYIASVNPFIGRPIPGPEPDAPIADIAPLPPVMSRLSKLEYNNTVRDLFGINSNPADALPQDTYGQFKNDNASLTVTSVAIEKFFEAAEDIATEVVEAAAGGNRTVIGCDITNASCAQTVINTLGVKVWRRPLSNAESDGLLALYNDVQGVTGNRATSMTALLRSLLFSPNFIYRPEIDQNLNSTTAQPLNAYELASRLSYFLWASTPDDQLLSAAANGSLLNDATIRSQVARMLEDPKAETLVDGFAMTWLDFDKFFSHDVDVDQFPQYTDEVKANLLAETENFLHHIVRDNRPLSEILNANYTYLNERVANYYGVQGVSGNSFRLYEWPAGSKRKGLMGHASALTVHSHPAATSPVKRGTWVMDRFLCDRPPEPSADVIANFPDIPSGLDPREISELHKESSAVCTSCHAYVDPIGYGMENFNPVGQWRDRYTINDRVVDSSAELPTGEPFSSLTELADILAPKGEVSICSIGYAMSYALGRRATTVFVPGVNSADYPAVYDIYQKTLDSAHSMHDVFTEIALSPAFRTRLGANTGSQQP</sequence>
<keyword evidence="11" id="KW-0325">Glycoprotein</keyword>
<evidence type="ECO:0000256" key="4">
    <source>
        <dbReference type="ARBA" id="ARBA00022692"/>
    </source>
</evidence>
<keyword evidence="10" id="KW-0472">Membrane</keyword>
<evidence type="ECO:0000256" key="7">
    <source>
        <dbReference type="ARBA" id="ARBA00022824"/>
    </source>
</evidence>
<feature type="region of interest" description="Disordered" evidence="14">
    <location>
        <begin position="31"/>
        <end position="79"/>
    </location>
</feature>
<dbReference type="Pfam" id="PF07627">
    <property type="entry name" value="PSCyt3"/>
    <property type="match status" value="1"/>
</dbReference>
<dbReference type="AlphaFoldDB" id="A0AAN2BJV9"/>
<keyword evidence="3 13" id="KW-0349">Heme</keyword>
<evidence type="ECO:0000256" key="6">
    <source>
        <dbReference type="ARBA" id="ARBA00022729"/>
    </source>
</evidence>
<keyword evidence="18" id="KW-1185">Reference proteome</keyword>
<keyword evidence="7" id="KW-0256">Endoplasmic reticulum</keyword>
<dbReference type="Gene3D" id="2.60.120.430">
    <property type="entry name" value="Galactose-binding lectin"/>
    <property type="match status" value="1"/>
</dbReference>
<dbReference type="GO" id="GO:0020037">
    <property type="term" value="F:heme binding"/>
    <property type="evidence" value="ECO:0007669"/>
    <property type="project" value="InterPro"/>
</dbReference>
<keyword evidence="8" id="KW-1133">Transmembrane helix</keyword>
<dbReference type="PANTHER" id="PTHR13460">
    <property type="match status" value="1"/>
</dbReference>
<evidence type="ECO:0000256" key="11">
    <source>
        <dbReference type="ARBA" id="ARBA00023180"/>
    </source>
</evidence>
<dbReference type="GO" id="GO:0016020">
    <property type="term" value="C:membrane"/>
    <property type="evidence" value="ECO:0007669"/>
    <property type="project" value="TreeGrafter"/>
</dbReference>
<gene>
    <name evidence="17" type="ORF">MARGE09_P1551</name>
</gene>
<dbReference type="SUPFAM" id="SSF46626">
    <property type="entry name" value="Cytochrome c"/>
    <property type="match status" value="1"/>
</dbReference>
<dbReference type="GO" id="GO:0030246">
    <property type="term" value="F:carbohydrate binding"/>
    <property type="evidence" value="ECO:0007669"/>
    <property type="project" value="InterPro"/>
</dbReference>
<keyword evidence="5 13" id="KW-0479">Metal-binding</keyword>
<evidence type="ECO:0000256" key="3">
    <source>
        <dbReference type="ARBA" id="ARBA00022617"/>
    </source>
</evidence>
<feature type="chain" id="PRO_5042825205" description="Cytochrome c domain-containing protein" evidence="15">
    <location>
        <begin position="27"/>
        <end position="837"/>
    </location>
</feature>
<name>A0AAN2BJV9_9GAMM</name>
<accession>A0AAN2BJV9</accession>